<evidence type="ECO:0000313" key="1">
    <source>
        <dbReference type="EMBL" id="MEW9491608.1"/>
    </source>
</evidence>
<keyword evidence="1" id="KW-0238">DNA-binding</keyword>
<proteinExistence type="predicted"/>
<name>A0ACC6TP97_9CREN</name>
<organism evidence="1 2">
    <name type="scientific">Candidatus Aramenus sulfurataquae</name>
    <dbReference type="NCBI Taxonomy" id="1326980"/>
    <lineage>
        <taxon>Archaea</taxon>
        <taxon>Thermoproteota</taxon>
        <taxon>Thermoprotei</taxon>
        <taxon>Sulfolobales</taxon>
        <taxon>Sulfolobaceae</taxon>
        <taxon>Candidatus Aramenus</taxon>
    </lineage>
</organism>
<comment type="caution">
    <text evidence="1">The sequence shown here is derived from an EMBL/GenBank/DDBJ whole genome shotgun (WGS) entry which is preliminary data.</text>
</comment>
<reference evidence="1" key="1">
    <citation type="submission" date="2024-07" db="EMBL/GenBank/DDBJ databases">
        <title>Metagenome and Metagenome-Assembled Genomes of Archaea from a hot spring from the geothermal field of Los Azufres, Mexico.</title>
        <authorList>
            <person name="Marin-Paredes R."/>
            <person name="Martinez-Romero E."/>
            <person name="Servin-Garciduenas L.E."/>
        </authorList>
    </citation>
    <scope>NUCLEOTIDE SEQUENCE</scope>
    <source>
        <strain evidence="1">AZ1-454</strain>
    </source>
</reference>
<dbReference type="EMBL" id="JZWS03000005">
    <property type="protein sequence ID" value="MEW9491608.1"/>
    <property type="molecule type" value="Genomic_DNA"/>
</dbReference>
<dbReference type="Proteomes" id="UP000053480">
    <property type="component" value="Unassembled WGS sequence"/>
</dbReference>
<evidence type="ECO:0000313" key="2">
    <source>
        <dbReference type="Proteomes" id="UP000053480"/>
    </source>
</evidence>
<accession>A0ACC6TP97</accession>
<sequence>MADKTQIVITSSKTVDEHVLEILSMFNQGVNEVELKGYGREINKLVDVYNQLKDKLGEGVKLENAQTGSEVREKRRISYLLIRLSKAY</sequence>
<protein>
    <submittedName>
        <fullName evidence="1">DNA-binding protein</fullName>
    </submittedName>
</protein>
<gene>
    <name evidence="1" type="ORF">TQ35_0005320</name>
</gene>